<evidence type="ECO:0000256" key="5">
    <source>
        <dbReference type="ARBA" id="ARBA00022729"/>
    </source>
</evidence>
<dbReference type="AlphaFoldDB" id="A0A7G7FEW6"/>
<dbReference type="SMR" id="A0A7G7FEW6"/>
<feature type="active site" description="Proton acceptor 2" evidence="15">
    <location>
        <position position="373"/>
    </location>
</feature>
<feature type="binding site" evidence="17">
    <location>
        <position position="400"/>
    </location>
    <ligand>
        <name>Zn(2+)</name>
        <dbReference type="ChEBI" id="CHEBI:29105"/>
        <label>1</label>
        <note>catalytic</note>
    </ligand>
</feature>
<feature type="glycosylation site" description="N-linked (GlcNAc...) asparagine" evidence="14">
    <location>
        <position position="60"/>
    </location>
</feature>
<keyword evidence="23" id="KW-1133">Transmembrane helix</keyword>
<feature type="active site" description="Proton acceptor 1" evidence="13">
    <location>
        <position position="373"/>
    </location>
</feature>
<feature type="chain" id="PRO_5028924407" description="Angiotensin-converting enzyme" evidence="24">
    <location>
        <begin position="18"/>
        <end position="692"/>
    </location>
</feature>
<keyword evidence="10 14" id="KW-0325">Glycoprotein</keyword>
<dbReference type="CDD" id="cd06461">
    <property type="entry name" value="M2_ACE"/>
    <property type="match status" value="1"/>
</dbReference>
<dbReference type="PRINTS" id="PR00791">
    <property type="entry name" value="PEPDIPTASEA"/>
</dbReference>
<keyword evidence="7 17" id="KW-0862">Zinc</keyword>
<evidence type="ECO:0000256" key="21">
    <source>
        <dbReference type="RuleBase" id="RU361144"/>
    </source>
</evidence>
<evidence type="ECO:0000256" key="12">
    <source>
        <dbReference type="ARBA" id="ARBA00039858"/>
    </source>
</evidence>
<dbReference type="PROSITE" id="PS52011">
    <property type="entry name" value="PEPTIDASE_M2"/>
    <property type="match status" value="1"/>
</dbReference>
<dbReference type="GO" id="GO:0004180">
    <property type="term" value="F:carboxypeptidase activity"/>
    <property type="evidence" value="ECO:0007669"/>
    <property type="project" value="UniProtKB-KW"/>
</dbReference>
<feature type="disulfide bond" evidence="18 20">
    <location>
        <begin position="527"/>
        <end position="545"/>
    </location>
</feature>
<evidence type="ECO:0000256" key="16">
    <source>
        <dbReference type="PIRSR" id="PIRSR601548-2"/>
    </source>
</evidence>
<evidence type="ECO:0000256" key="13">
    <source>
        <dbReference type="PIRSR" id="PIRSR601548-1"/>
    </source>
</evidence>
<sequence length="692" mass="80344">MEVFYVLLLSALTLVSANGVKLYGNITNEEEAKYFLLRYDIQMTELCRNLQYANWLYATNINNITQENMINSALEQANYIKNIWPNVTAFAWPQFKDKNLQRQMKFISTIDIAALPLQDLKKLKKVRAGMSSVYSTTTICDYKDPEKCDLRLDQDLTKILATSENYDELLHVWKEWHEKVGRPMRKYFPIYVSLTNKAAKLNGFNDTGEMWLSAYESDTFTTEIKNIWLQIKPLYQQIHAYVRRKLINQYRDVIREDGPIPAHVLGNMWAQNWQHIERFAKPFPNKSIPDATKEMLRQNYTVQKMFEMGEEFFTSLGLKPMPEYFWTSSMFERPIGREVICHASAWDFCAHDDVRIKMCTVVNNEDFITVHHEMGHIQYYLQYGHLPIMYRDGANPGFHEAIGDTLALSAGSSKHLNKLRLLPNYIDDYGSKINSLFAMAASKIMFLPFSYVTDLWRWKIFKGEITEKNYNSEWWKLRKEYQGIEPAVSRSEIDFDPGAKYHIANGVEYLRYFVSHIIQFQFHKALCLEAGQYEENNPDKPLHECDIYGSKEAGTLMRKMLMMGSSKPWPEAMSVITKGATNKMDAGPMLEYFKPLEEFLKEENRKNNEFIGWRDSSLPESTESHSTVTNPTIKDSKATDPTIKDSKTTDPTIKLTTNKDSTVSSSTVSSCSRLIPFYILTWILSSLLIFLK</sequence>
<dbReference type="PANTHER" id="PTHR10514">
    <property type="entry name" value="ANGIOTENSIN-CONVERTING ENZYME"/>
    <property type="match status" value="1"/>
</dbReference>
<dbReference type="EMBL" id="MT725483">
    <property type="protein sequence ID" value="QNF22884.1"/>
    <property type="molecule type" value="mRNA"/>
</dbReference>
<feature type="binding site" evidence="19">
    <location>
        <position position="376"/>
    </location>
    <ligand>
        <name>Zn(2+)</name>
        <dbReference type="ChEBI" id="CHEBI:29105"/>
        <label>2</label>
        <note>catalytic</note>
    </ligand>
</feature>
<dbReference type="SUPFAM" id="SSF55486">
    <property type="entry name" value="Metalloproteases ('zincins'), catalytic domain"/>
    <property type="match status" value="1"/>
</dbReference>
<comment type="cofactor">
    <cofactor evidence="21">
        <name>Zn(2+)</name>
        <dbReference type="ChEBI" id="CHEBI:29105"/>
    </cofactor>
    <text evidence="21">Binds 1 zinc ion per subunit.</text>
</comment>
<evidence type="ECO:0000256" key="11">
    <source>
        <dbReference type="ARBA" id="ARBA00036868"/>
    </source>
</evidence>
<feature type="binding site" evidence="17">
    <location>
        <position position="372"/>
    </location>
    <ligand>
        <name>Zn(2+)</name>
        <dbReference type="ChEBI" id="CHEBI:29105"/>
        <label>1</label>
        <note>catalytic</note>
    </ligand>
</feature>
<protein>
    <recommendedName>
        <fullName evidence="12 21">Angiotensin-converting enzyme</fullName>
        <ecNumber evidence="21">3.4.-.-</ecNumber>
    </recommendedName>
</protein>
<dbReference type="GO" id="GO:0046872">
    <property type="term" value="F:metal ion binding"/>
    <property type="evidence" value="ECO:0007669"/>
    <property type="project" value="UniProtKB-KW"/>
</dbReference>
<dbReference type="PANTHER" id="PTHR10514:SF27">
    <property type="entry name" value="ANGIOTENSIN-CONVERTING ENZYME"/>
    <property type="match status" value="1"/>
</dbReference>
<comment type="catalytic activity">
    <reaction evidence="11">
        <text>Release of a C-terminal dipeptide, oligopeptide-|-Xaa-Yaa, when Xaa is not Pro, and Yaa is neither Asp nor Glu. Thus, conversion of angiotensin I to angiotensin II, with increase in vasoconstrictor activity, but no action on angiotensin II.</text>
        <dbReference type="EC" id="3.4.15.1"/>
    </reaction>
</comment>
<evidence type="ECO:0000256" key="7">
    <source>
        <dbReference type="ARBA" id="ARBA00022833"/>
    </source>
</evidence>
<evidence type="ECO:0000256" key="4">
    <source>
        <dbReference type="ARBA" id="ARBA00022723"/>
    </source>
</evidence>
<feature type="disulfide bond" evidence="18 20">
    <location>
        <begin position="140"/>
        <end position="148"/>
    </location>
</feature>
<feature type="active site" description="Proton donor 1" evidence="13">
    <location>
        <position position="502"/>
    </location>
</feature>
<evidence type="ECO:0000256" key="3">
    <source>
        <dbReference type="ARBA" id="ARBA00022670"/>
    </source>
</evidence>
<evidence type="ECO:0000256" key="24">
    <source>
        <dbReference type="SAM" id="SignalP"/>
    </source>
</evidence>
<feature type="binding site" evidence="17">
    <location>
        <position position="376"/>
    </location>
    <ligand>
        <name>Zn(2+)</name>
        <dbReference type="ChEBI" id="CHEBI:29105"/>
        <label>1</label>
        <note>catalytic</note>
    </ligand>
</feature>
<dbReference type="GO" id="GO:0006508">
    <property type="term" value="P:proteolysis"/>
    <property type="evidence" value="ECO:0007669"/>
    <property type="project" value="UniProtKB-KW"/>
</dbReference>
<proteinExistence type="evidence at transcript level"/>
<feature type="binding site" evidence="16">
    <location>
        <position position="215"/>
    </location>
    <ligand>
        <name>chloride</name>
        <dbReference type="ChEBI" id="CHEBI:17996"/>
        <label>1</label>
    </ligand>
</feature>
<keyword evidence="4 17" id="KW-0479">Metal-binding</keyword>
<evidence type="ECO:0000256" key="22">
    <source>
        <dbReference type="SAM" id="MobiDB-lite"/>
    </source>
</evidence>
<accession>A0A7G7FEW6</accession>
<evidence type="ECO:0000313" key="25">
    <source>
        <dbReference type="EMBL" id="QNF22884.1"/>
    </source>
</evidence>
<feature type="binding site" evidence="16">
    <location>
        <position position="511"/>
    </location>
    <ligand>
        <name>chloride</name>
        <dbReference type="ChEBI" id="CHEBI:17996"/>
        <label>1</label>
    </ligand>
</feature>
<keyword evidence="23" id="KW-0472">Membrane</keyword>
<evidence type="ECO:0000256" key="18">
    <source>
        <dbReference type="PIRSR" id="PIRSR601548-4"/>
    </source>
</evidence>
<feature type="region of interest" description="Disordered" evidence="22">
    <location>
        <begin position="616"/>
        <end position="651"/>
    </location>
</feature>
<dbReference type="GO" id="GO:0008237">
    <property type="term" value="F:metallopeptidase activity"/>
    <property type="evidence" value="ECO:0007669"/>
    <property type="project" value="UniProtKB-KW"/>
</dbReference>
<dbReference type="FunFam" id="1.10.1370.30:FF:000004">
    <property type="entry name" value="Angiotensin-converting enzyme"/>
    <property type="match status" value="1"/>
</dbReference>
<keyword evidence="6 21" id="KW-0378">Hydrolase</keyword>
<evidence type="ECO:0000256" key="1">
    <source>
        <dbReference type="ARBA" id="ARBA00008139"/>
    </source>
</evidence>
<comment type="similarity">
    <text evidence="1 20 21">Belongs to the peptidase M2 family.</text>
</comment>
<dbReference type="GO" id="GO:0008241">
    <property type="term" value="F:peptidyl-dipeptidase activity"/>
    <property type="evidence" value="ECO:0007669"/>
    <property type="project" value="UniProtKB-EC"/>
</dbReference>
<evidence type="ECO:0000256" key="9">
    <source>
        <dbReference type="ARBA" id="ARBA00023157"/>
    </source>
</evidence>
<organism evidence="25">
    <name type="scientific">Lycosa tarantula</name>
    <name type="common">Tarantula wolf spider</name>
    <name type="synonym">Aranea tarantula</name>
    <dbReference type="NCBI Taxonomy" id="332795"/>
    <lineage>
        <taxon>Eukaryota</taxon>
        <taxon>Metazoa</taxon>
        <taxon>Ecdysozoa</taxon>
        <taxon>Arthropoda</taxon>
        <taxon>Chelicerata</taxon>
        <taxon>Arachnida</taxon>
        <taxon>Araneae</taxon>
        <taxon>Araneomorphae</taxon>
        <taxon>Entelegynae</taxon>
        <taxon>Lycosoidea</taxon>
        <taxon>Lycosidae</taxon>
        <taxon>Lycosa</taxon>
    </lineage>
</organism>
<feature type="binding site" evidence="19">
    <location>
        <position position="372"/>
    </location>
    <ligand>
        <name>Zn(2+)</name>
        <dbReference type="ChEBI" id="CHEBI:29105"/>
        <label>2</label>
        <note>catalytic</note>
    </ligand>
</feature>
<keyword evidence="8 21" id="KW-0482">Metalloprotease</keyword>
<evidence type="ECO:0000256" key="6">
    <source>
        <dbReference type="ARBA" id="ARBA00022801"/>
    </source>
</evidence>
<evidence type="ECO:0000256" key="8">
    <source>
        <dbReference type="ARBA" id="ARBA00023049"/>
    </source>
</evidence>
<dbReference type="GO" id="GO:0005886">
    <property type="term" value="C:plasma membrane"/>
    <property type="evidence" value="ECO:0007669"/>
    <property type="project" value="TreeGrafter"/>
</dbReference>
<feature type="glycosylation site" description="N-linked (GlcNAc...) (complex) asparagine" evidence="14">
    <location>
        <position position="78"/>
    </location>
</feature>
<keyword evidence="23" id="KW-0812">Transmembrane</keyword>
<dbReference type="Gene3D" id="1.10.1370.30">
    <property type="match status" value="2"/>
</dbReference>
<evidence type="ECO:0000256" key="10">
    <source>
        <dbReference type="ARBA" id="ARBA00023180"/>
    </source>
</evidence>
<dbReference type="EC" id="3.4.-.-" evidence="21"/>
<reference evidence="25" key="1">
    <citation type="journal article" date="2020" name="Toxins">
        <title>Proteotranscriptomic Insights into the Venom Composition of the Wolf Spider Lycosa tarantula.</title>
        <authorList>
            <person name="Koua D."/>
            <person name="Mary R."/>
            <person name="Ebou A."/>
            <person name="Barrachina C."/>
            <person name="El Koulali K."/>
            <person name="Cazals G."/>
            <person name="Charnet P."/>
            <person name="Dutertre S."/>
        </authorList>
    </citation>
    <scope>NUCLEOTIDE SEQUENCE</scope>
    <source>
        <tissue evidence="25">Venom gland</tissue>
    </source>
</reference>
<feature type="binding site" evidence="19">
    <location>
        <position position="400"/>
    </location>
    <ligand>
        <name>Zn(2+)</name>
        <dbReference type="ChEBI" id="CHEBI:29105"/>
        <label>2</label>
        <note>catalytic</note>
    </ligand>
</feature>
<feature type="active site" description="Proton donor 2" evidence="15">
    <location>
        <position position="502"/>
    </location>
</feature>
<name>A0A7G7FEW6_LYCTA</name>
<dbReference type="InterPro" id="IPR001548">
    <property type="entry name" value="Peptidase_M2"/>
</dbReference>
<feature type="signal peptide" evidence="24">
    <location>
        <begin position="1"/>
        <end position="17"/>
    </location>
</feature>
<feature type="compositionally biased region" description="Basic and acidic residues" evidence="22">
    <location>
        <begin position="634"/>
        <end position="648"/>
    </location>
</feature>
<evidence type="ECO:0000256" key="23">
    <source>
        <dbReference type="SAM" id="Phobius"/>
    </source>
</evidence>
<keyword evidence="2 21" id="KW-0121">Carboxypeptidase</keyword>
<evidence type="ECO:0000256" key="15">
    <source>
        <dbReference type="PIRSR" id="PIRSR601548-11"/>
    </source>
</evidence>
<evidence type="ECO:0000256" key="20">
    <source>
        <dbReference type="PROSITE-ProRule" id="PRU01355"/>
    </source>
</evidence>
<feature type="transmembrane region" description="Helical" evidence="23">
    <location>
        <begin position="674"/>
        <end position="691"/>
    </location>
</feature>
<evidence type="ECO:0000256" key="19">
    <source>
        <dbReference type="PIRSR" id="PIRSR601548-8"/>
    </source>
</evidence>
<evidence type="ECO:0000256" key="14">
    <source>
        <dbReference type="PIRSR" id="PIRSR601548-10"/>
    </source>
</evidence>
<keyword evidence="5 24" id="KW-0732">Signal</keyword>
<dbReference type="Pfam" id="PF01401">
    <property type="entry name" value="Peptidase_M2"/>
    <property type="match status" value="1"/>
</dbReference>
<feature type="compositionally biased region" description="Polar residues" evidence="22">
    <location>
        <begin position="618"/>
        <end position="633"/>
    </location>
</feature>
<keyword evidence="9 18" id="KW-1015">Disulfide bond</keyword>
<keyword evidence="3 21" id="KW-0645">Protease</keyword>
<evidence type="ECO:0000256" key="17">
    <source>
        <dbReference type="PIRSR" id="PIRSR601548-3"/>
    </source>
</evidence>
<feature type="disulfide bond" evidence="18 20">
    <location>
        <begin position="341"/>
        <end position="359"/>
    </location>
</feature>
<evidence type="ECO:0000256" key="2">
    <source>
        <dbReference type="ARBA" id="ARBA00022645"/>
    </source>
</evidence>